<organism evidence="1 2">
    <name type="scientific">Prosthecobacter fluviatilis</name>
    <dbReference type="NCBI Taxonomy" id="445931"/>
    <lineage>
        <taxon>Bacteria</taxon>
        <taxon>Pseudomonadati</taxon>
        <taxon>Verrucomicrobiota</taxon>
        <taxon>Verrucomicrobiia</taxon>
        <taxon>Verrucomicrobiales</taxon>
        <taxon>Verrucomicrobiaceae</taxon>
        <taxon>Prosthecobacter</taxon>
    </lineage>
</organism>
<comment type="caution">
    <text evidence="1">The sequence shown here is derived from an EMBL/GenBank/DDBJ whole genome shotgun (WGS) entry which is preliminary data.</text>
</comment>
<protein>
    <submittedName>
        <fullName evidence="1">Uncharacterized protein</fullName>
    </submittedName>
</protein>
<evidence type="ECO:0000313" key="2">
    <source>
        <dbReference type="Proteomes" id="UP001596052"/>
    </source>
</evidence>
<gene>
    <name evidence="1" type="ORF">ACFQDI_20660</name>
</gene>
<dbReference type="RefSeq" id="WP_377170432.1">
    <property type="nucleotide sequence ID" value="NZ_JBHSMQ010000009.1"/>
</dbReference>
<keyword evidence="2" id="KW-1185">Reference proteome</keyword>
<sequence length="247" mass="27068">MTTETFDLSTLEIIGYASTLATPTLPRVLHPVFRVRGADLVLFPPYTLQGTEVWKAHQGDQAEFEEFLAKEKLTRLDPPLPAKPHHDLWVSPEGVVAYAPKAEVKKTFEKLYAEHLSLAETKLAAKDFEAAARHAAVARSVDPGKLDPLIIRGVTEFKLADQSYYEFTRELAGKIVKPAEFDQLVRERVGGAGINGVAVEVMSVEVPLSQILSTESAITYVSSRGAIVMRQMAIRPTRFPSPAAAAA</sequence>
<proteinExistence type="predicted"/>
<name>A0ABW0KUY5_9BACT</name>
<reference evidence="2" key="1">
    <citation type="journal article" date="2019" name="Int. J. Syst. Evol. Microbiol.">
        <title>The Global Catalogue of Microorganisms (GCM) 10K type strain sequencing project: providing services to taxonomists for standard genome sequencing and annotation.</title>
        <authorList>
            <consortium name="The Broad Institute Genomics Platform"/>
            <consortium name="The Broad Institute Genome Sequencing Center for Infectious Disease"/>
            <person name="Wu L."/>
            <person name="Ma J."/>
        </authorList>
    </citation>
    <scope>NUCLEOTIDE SEQUENCE [LARGE SCALE GENOMIC DNA]</scope>
    <source>
        <strain evidence="2">CGMCC 4.1469</strain>
    </source>
</reference>
<evidence type="ECO:0000313" key="1">
    <source>
        <dbReference type="EMBL" id="MFC5457293.1"/>
    </source>
</evidence>
<dbReference type="EMBL" id="JBHSMQ010000009">
    <property type="protein sequence ID" value="MFC5457293.1"/>
    <property type="molecule type" value="Genomic_DNA"/>
</dbReference>
<accession>A0ABW0KUY5</accession>
<dbReference type="Proteomes" id="UP001596052">
    <property type="component" value="Unassembled WGS sequence"/>
</dbReference>